<reference evidence="11 12" key="3">
    <citation type="journal article" date="2017" name="Int. J. Syst. Evol. Microbiol.">
        <title>Adaptation of Surface-Associated Bacteria to the Open Ocean: A Genomically Distinct Subpopulation of Phaeobacter gallaeciensis Colonizes Pacific Mesozooplankton.</title>
        <authorList>
            <person name="Freese H.M."/>
            <person name="Methner A."/>
            <person name="Overmann J."/>
        </authorList>
    </citation>
    <scope>NUCLEOTIDE SEQUENCE [LARGE SCALE GENOMIC DNA]</scope>
    <source>
        <strain evidence="11 12">P36</strain>
    </source>
</reference>
<organism evidence="11 12">
    <name type="scientific">Phaeobacter piscinae</name>
    <dbReference type="NCBI Taxonomy" id="1580596"/>
    <lineage>
        <taxon>Bacteria</taxon>
        <taxon>Pseudomonadati</taxon>
        <taxon>Pseudomonadota</taxon>
        <taxon>Alphaproteobacteria</taxon>
        <taxon>Rhodobacterales</taxon>
        <taxon>Roseobacteraceae</taxon>
        <taxon>Phaeobacter</taxon>
    </lineage>
</organism>
<evidence type="ECO:0000256" key="8">
    <source>
        <dbReference type="ARBA" id="ARBA00038436"/>
    </source>
</evidence>
<comment type="caution">
    <text evidence="9">Lacks conserved residue(s) required for the propagation of feature annotation.</text>
</comment>
<name>A0ABN5DG96_9RHOB</name>
<evidence type="ECO:0000256" key="6">
    <source>
        <dbReference type="ARBA" id="ARBA00022989"/>
    </source>
</evidence>
<feature type="transmembrane region" description="Helical" evidence="9">
    <location>
        <begin position="54"/>
        <end position="76"/>
    </location>
</feature>
<keyword evidence="5 9" id="KW-0812">Transmembrane</keyword>
<evidence type="ECO:0000259" key="10">
    <source>
        <dbReference type="Pfam" id="PF04290"/>
    </source>
</evidence>
<evidence type="ECO:0000313" key="11">
    <source>
        <dbReference type="EMBL" id="ATG36310.1"/>
    </source>
</evidence>
<reference evidence="11 12" key="2">
    <citation type="journal article" date="2017" name="Genome Biol. Evol.">
        <title>Trajectories and Drivers of Genome Evolution in Surface-Associated Marine Phaeobacter.</title>
        <authorList>
            <person name="Freese H.M."/>
            <person name="Sikorski J."/>
            <person name="Bunk B."/>
            <person name="Scheuner C."/>
            <person name="Meier-Kolthoff J.P."/>
            <person name="Sproer C."/>
            <person name="Gram L."/>
            <person name="Overmann J."/>
        </authorList>
    </citation>
    <scope>NUCLEOTIDE SEQUENCE [LARGE SCALE GENOMIC DNA]</scope>
    <source>
        <strain evidence="11 12">P36</strain>
    </source>
</reference>
<keyword evidence="6 9" id="KW-1133">Transmembrane helix</keyword>
<evidence type="ECO:0000256" key="2">
    <source>
        <dbReference type="ARBA" id="ARBA00022448"/>
    </source>
</evidence>
<dbReference type="Pfam" id="PF04290">
    <property type="entry name" value="DctQ"/>
    <property type="match status" value="1"/>
</dbReference>
<dbReference type="InterPro" id="IPR007387">
    <property type="entry name" value="TRAP_DctQ"/>
</dbReference>
<dbReference type="InterPro" id="IPR055348">
    <property type="entry name" value="DctQ"/>
</dbReference>
<sequence>MQLRADFTCPSTGRNAVDIREEEMGLWSEISDIFRAFMSQDSWEIRNALQTQGAWVFGTVATAVSGLTMLWIYKLVPWLDRHLERTVMVYSYLAIAFIIFWGVIDRFIFSNQQPWSTTIPPLLFMIMAWFGAAFNVRLRTHLSFAEFRTMMPRSGQLACLMLDAVLWFVFAVIVLVTTTRMTALSASNFQIVLGTDNVMQWWFLITAPMSFVLMVARVFENLIEDFANWRSGAPLIKQAVIGGDI</sequence>
<feature type="transmembrane region" description="Helical" evidence="9">
    <location>
        <begin position="88"/>
        <end position="109"/>
    </location>
</feature>
<accession>A0ABN5DG96</accession>
<evidence type="ECO:0000256" key="5">
    <source>
        <dbReference type="ARBA" id="ARBA00022692"/>
    </source>
</evidence>
<dbReference type="PANTHER" id="PTHR35011">
    <property type="entry name" value="2,3-DIKETO-L-GULONATE TRAP TRANSPORTER SMALL PERMEASE PROTEIN YIAM"/>
    <property type="match status" value="1"/>
</dbReference>
<evidence type="ECO:0000313" key="12">
    <source>
        <dbReference type="Proteomes" id="UP000218891"/>
    </source>
</evidence>
<reference evidence="11 12" key="1">
    <citation type="journal article" date="2017" name="Front. Microbiol.">
        <title>Phaeobacter piscinae sp. nov., a species of the Roseobacter group and potential aquaculture probiont.</title>
        <authorList>
            <person name="Sonnenschein E.C."/>
            <person name="Phippen C.B.W."/>
            <person name="Nielsen K.F."/>
            <person name="Mateiu R.V."/>
            <person name="Melchiorsen J."/>
            <person name="Gram L."/>
            <person name="Overmann J."/>
            <person name="Freese H.M."/>
        </authorList>
    </citation>
    <scope>NUCLEOTIDE SEQUENCE [LARGE SCALE GENOMIC DNA]</scope>
    <source>
        <strain evidence="11 12">P36</strain>
    </source>
</reference>
<keyword evidence="7 9" id="KW-0472">Membrane</keyword>
<reference evidence="11 12" key="4">
    <citation type="journal article" date="2018" name="Environ. Microbiol. Rep.">
        <title>Phylogenetic distribution of roseobacticides in the Roseobacter group and their effect on microalgae.</title>
        <authorList>
            <person name="Sonnenschein E.C."/>
            <person name="Phippen C.B."/>
            <person name="Bentzon-Tilia M."/>
            <person name="Rasmussen S.A."/>
            <person name="Nielsen K.F."/>
            <person name="Gram L."/>
        </authorList>
    </citation>
    <scope>NUCLEOTIDE SEQUENCE [LARGE SCALE GENOMIC DNA]</scope>
    <source>
        <strain evidence="11 12">P36</strain>
    </source>
</reference>
<comment type="similarity">
    <text evidence="8 9">Belongs to the TRAP transporter small permease family.</text>
</comment>
<comment type="function">
    <text evidence="9">Part of the tripartite ATP-independent periplasmic (TRAP) transport system.</text>
</comment>
<dbReference type="EMBL" id="CP010643">
    <property type="protein sequence ID" value="ATG36310.1"/>
    <property type="molecule type" value="Genomic_DNA"/>
</dbReference>
<evidence type="ECO:0000256" key="3">
    <source>
        <dbReference type="ARBA" id="ARBA00022475"/>
    </source>
</evidence>
<feature type="transmembrane region" description="Helical" evidence="9">
    <location>
        <begin position="115"/>
        <end position="136"/>
    </location>
</feature>
<feature type="transmembrane region" description="Helical" evidence="9">
    <location>
        <begin position="199"/>
        <end position="219"/>
    </location>
</feature>
<evidence type="ECO:0000256" key="4">
    <source>
        <dbReference type="ARBA" id="ARBA00022519"/>
    </source>
</evidence>
<evidence type="ECO:0000256" key="1">
    <source>
        <dbReference type="ARBA" id="ARBA00004429"/>
    </source>
</evidence>
<keyword evidence="4 9" id="KW-0997">Cell inner membrane</keyword>
<protein>
    <recommendedName>
        <fullName evidence="9">TRAP transporter small permease protein</fullName>
    </recommendedName>
</protein>
<comment type="subunit">
    <text evidence="9">The complex comprises the extracytoplasmic solute receptor protein and the two transmembrane proteins.</text>
</comment>
<gene>
    <name evidence="11" type="primary">dctQ1_2</name>
    <name evidence="11" type="ORF">PhaeoP36_02185</name>
</gene>
<keyword evidence="2 9" id="KW-0813">Transport</keyword>
<feature type="domain" description="Tripartite ATP-independent periplasmic transporters DctQ component" evidence="10">
    <location>
        <begin position="95"/>
        <end position="227"/>
    </location>
</feature>
<dbReference type="PANTHER" id="PTHR35011:SF2">
    <property type="entry name" value="2,3-DIKETO-L-GULONATE TRAP TRANSPORTER SMALL PERMEASE PROTEIN YIAM"/>
    <property type="match status" value="1"/>
</dbReference>
<evidence type="ECO:0000256" key="7">
    <source>
        <dbReference type="ARBA" id="ARBA00023136"/>
    </source>
</evidence>
<keyword evidence="12" id="KW-1185">Reference proteome</keyword>
<dbReference type="Proteomes" id="UP000218891">
    <property type="component" value="Chromosome"/>
</dbReference>
<evidence type="ECO:0000256" key="9">
    <source>
        <dbReference type="RuleBase" id="RU369079"/>
    </source>
</evidence>
<proteinExistence type="inferred from homology"/>
<feature type="transmembrane region" description="Helical" evidence="9">
    <location>
        <begin position="157"/>
        <end position="179"/>
    </location>
</feature>
<comment type="subcellular location">
    <subcellularLocation>
        <location evidence="1 9">Cell inner membrane</location>
        <topology evidence="1 9">Multi-pass membrane protein</topology>
    </subcellularLocation>
</comment>
<keyword evidence="3" id="KW-1003">Cell membrane</keyword>